<proteinExistence type="predicted"/>
<dbReference type="PANTHER" id="PTHR35871">
    <property type="entry name" value="EXPRESSED PROTEIN"/>
    <property type="match status" value="1"/>
</dbReference>
<keyword evidence="2" id="KW-1185">Reference proteome</keyword>
<feature type="non-terminal residue" evidence="1">
    <location>
        <position position="1"/>
    </location>
</feature>
<dbReference type="AlphaFoldDB" id="A0A9N9I993"/>
<protein>
    <submittedName>
        <fullName evidence="1">11105_t:CDS:1</fullName>
    </submittedName>
</protein>
<sequence>VKSFTLYNNIPQIGCGKYPERSLLEDEDVQLKVSSYLRKTKYNGNDLEQRIDPILNSDKKLHILVTHNEITFQSNDGLKSGLMLNGEQPLRKKGQRRSIHVSDFLIDTIGRLKLNDDQVREVGDFMHHEACVMINP</sequence>
<evidence type="ECO:0000313" key="2">
    <source>
        <dbReference type="Proteomes" id="UP000789570"/>
    </source>
</evidence>
<dbReference type="PANTHER" id="PTHR35871:SF1">
    <property type="entry name" value="CXC1-LIKE CYSTEINE CLUSTER ASSOCIATED WITH KDZ TRANSPOSASES DOMAIN-CONTAINING PROTEIN"/>
    <property type="match status" value="1"/>
</dbReference>
<gene>
    <name evidence="1" type="ORF">FCALED_LOCUS14579</name>
</gene>
<dbReference type="OrthoDB" id="2418550at2759"/>
<reference evidence="1" key="1">
    <citation type="submission" date="2021-06" db="EMBL/GenBank/DDBJ databases">
        <authorList>
            <person name="Kallberg Y."/>
            <person name="Tangrot J."/>
            <person name="Rosling A."/>
        </authorList>
    </citation>
    <scope>NUCLEOTIDE SEQUENCE</scope>
    <source>
        <strain evidence="1">UK204</strain>
    </source>
</reference>
<name>A0A9N9I993_9GLOM</name>
<comment type="caution">
    <text evidence="1">The sequence shown here is derived from an EMBL/GenBank/DDBJ whole genome shotgun (WGS) entry which is preliminary data.</text>
</comment>
<evidence type="ECO:0000313" key="1">
    <source>
        <dbReference type="EMBL" id="CAG8724551.1"/>
    </source>
</evidence>
<feature type="non-terminal residue" evidence="1">
    <location>
        <position position="136"/>
    </location>
</feature>
<organism evidence="1 2">
    <name type="scientific">Funneliformis caledonium</name>
    <dbReference type="NCBI Taxonomy" id="1117310"/>
    <lineage>
        <taxon>Eukaryota</taxon>
        <taxon>Fungi</taxon>
        <taxon>Fungi incertae sedis</taxon>
        <taxon>Mucoromycota</taxon>
        <taxon>Glomeromycotina</taxon>
        <taxon>Glomeromycetes</taxon>
        <taxon>Glomerales</taxon>
        <taxon>Glomeraceae</taxon>
        <taxon>Funneliformis</taxon>
    </lineage>
</organism>
<accession>A0A9N9I993</accession>
<dbReference type="Proteomes" id="UP000789570">
    <property type="component" value="Unassembled WGS sequence"/>
</dbReference>
<dbReference type="EMBL" id="CAJVPQ010010894">
    <property type="protein sequence ID" value="CAG8724551.1"/>
    <property type="molecule type" value="Genomic_DNA"/>
</dbReference>